<dbReference type="GO" id="GO:0005506">
    <property type="term" value="F:iron ion binding"/>
    <property type="evidence" value="ECO:0007669"/>
    <property type="project" value="InterPro"/>
</dbReference>
<dbReference type="CDD" id="cd20618">
    <property type="entry name" value="CYP71_clan"/>
    <property type="match status" value="1"/>
</dbReference>
<dbReference type="GO" id="GO:0016705">
    <property type="term" value="F:oxidoreductase activity, acting on paired donors, with incorporation or reduction of molecular oxygen"/>
    <property type="evidence" value="ECO:0007669"/>
    <property type="project" value="InterPro"/>
</dbReference>
<keyword evidence="7" id="KW-0472">Membrane</keyword>
<dbReference type="EMBL" id="CM026422">
    <property type="protein sequence ID" value="KAG0585475.1"/>
    <property type="molecule type" value="Genomic_DNA"/>
</dbReference>
<dbReference type="InterPro" id="IPR002401">
    <property type="entry name" value="Cyt_P450_E_grp-I"/>
</dbReference>
<reference evidence="8" key="1">
    <citation type="submission" date="2020-06" db="EMBL/GenBank/DDBJ databases">
        <title>WGS assembly of Ceratodon purpureus strain R40.</title>
        <authorList>
            <person name="Carey S.B."/>
            <person name="Jenkins J."/>
            <person name="Shu S."/>
            <person name="Lovell J.T."/>
            <person name="Sreedasyam A."/>
            <person name="Maumus F."/>
            <person name="Tiley G.P."/>
            <person name="Fernandez-Pozo N."/>
            <person name="Barry K."/>
            <person name="Chen C."/>
            <person name="Wang M."/>
            <person name="Lipzen A."/>
            <person name="Daum C."/>
            <person name="Saski C.A."/>
            <person name="Payton A.C."/>
            <person name="Mcbreen J.C."/>
            <person name="Conrad R.E."/>
            <person name="Kollar L.M."/>
            <person name="Olsson S."/>
            <person name="Huttunen S."/>
            <person name="Landis J.B."/>
            <person name="Wickett N.J."/>
            <person name="Johnson M.G."/>
            <person name="Rensing S.A."/>
            <person name="Grimwood J."/>
            <person name="Schmutz J."/>
            <person name="Mcdaniel S.F."/>
        </authorList>
    </citation>
    <scope>NUCLEOTIDE SEQUENCE</scope>
    <source>
        <strain evidence="8">R40</strain>
    </source>
</reference>
<comment type="similarity">
    <text evidence="1 6">Belongs to the cytochrome P450 family.</text>
</comment>
<keyword evidence="2 5" id="KW-0479">Metal-binding</keyword>
<organism evidence="8 9">
    <name type="scientific">Ceratodon purpureus</name>
    <name type="common">Fire moss</name>
    <name type="synonym">Dicranum purpureum</name>
    <dbReference type="NCBI Taxonomy" id="3225"/>
    <lineage>
        <taxon>Eukaryota</taxon>
        <taxon>Viridiplantae</taxon>
        <taxon>Streptophyta</taxon>
        <taxon>Embryophyta</taxon>
        <taxon>Bryophyta</taxon>
        <taxon>Bryophytina</taxon>
        <taxon>Bryopsida</taxon>
        <taxon>Dicranidae</taxon>
        <taxon>Pseudoditrichales</taxon>
        <taxon>Ditrichaceae</taxon>
        <taxon>Ceratodon</taxon>
    </lineage>
</organism>
<feature type="transmembrane region" description="Helical" evidence="7">
    <location>
        <begin position="21"/>
        <end position="43"/>
    </location>
</feature>
<dbReference type="InterPro" id="IPR001128">
    <property type="entry name" value="Cyt_P450"/>
</dbReference>
<dbReference type="PRINTS" id="PR00385">
    <property type="entry name" value="P450"/>
</dbReference>
<sequence length="540" mass="60785">MNDKIMGPEIITWFLKSALPALCSLAAICSLATILCLLAAQIFEVGVRWWSRLPPGPIGWPVVGSLFSLPGSRYVPACRKFTTLAQKYGPIIFLRMGLRPTIIVSNSKIAEEFFKVQDKTFDSRPQFATGRHLGYDYNSTVFSSGSKFAKMNRIYRSDLLSISNVQRMGPLRMEEVRVLLADVLRHVERATDGLVDITSLVFKANLNLMGRIILSQKLFGDPEADDARPTEIENFKFFVKSATRLVGSFNISDYIPALRRFDMQGVEKQLELLKPHQEGLMLPIIHEYRRRYGQGYGEDEAKNLLPDLMATLVHGHKDLSDETMMAVAIDLIVGGSDSVSTALEWSITELLRHPCYLQEAQEELDSVVGRHRLVVESDCDKLEFLDCVFKEILRLHPPTPLAIPHYSNKECQLGGYRIPKDTVAYVNIYAIGRDPDVWKNPNEFEPNRFRNSPVRVLGHHFQLLPFSAGRRGCPGKFFAIPMYKLVLANLLHCFSWSPAPGIRCQDIGVEEAVGVVCSRLNPLVACVSPRLPERVILGHD</sequence>
<dbReference type="PROSITE" id="PS00086">
    <property type="entry name" value="CYTOCHROME_P450"/>
    <property type="match status" value="1"/>
</dbReference>
<dbReference type="Proteomes" id="UP000822688">
    <property type="component" value="Chromosome 2"/>
</dbReference>
<accession>A0A8T0IQZ9</accession>
<evidence type="ECO:0000256" key="6">
    <source>
        <dbReference type="RuleBase" id="RU000461"/>
    </source>
</evidence>
<dbReference type="GO" id="GO:0020037">
    <property type="term" value="F:heme binding"/>
    <property type="evidence" value="ECO:0007669"/>
    <property type="project" value="InterPro"/>
</dbReference>
<evidence type="ECO:0008006" key="10">
    <source>
        <dbReference type="Google" id="ProtNLM"/>
    </source>
</evidence>
<evidence type="ECO:0000313" key="9">
    <source>
        <dbReference type="Proteomes" id="UP000822688"/>
    </source>
</evidence>
<dbReference type="Gene3D" id="1.10.630.10">
    <property type="entry name" value="Cytochrome P450"/>
    <property type="match status" value="1"/>
</dbReference>
<dbReference type="PANTHER" id="PTHR47944">
    <property type="entry name" value="CYTOCHROME P450 98A9"/>
    <property type="match status" value="1"/>
</dbReference>
<keyword evidence="9" id="KW-1185">Reference proteome</keyword>
<evidence type="ECO:0000256" key="7">
    <source>
        <dbReference type="SAM" id="Phobius"/>
    </source>
</evidence>
<evidence type="ECO:0000256" key="4">
    <source>
        <dbReference type="ARBA" id="ARBA00023004"/>
    </source>
</evidence>
<comment type="cofactor">
    <cofactor evidence="5">
        <name>heme</name>
        <dbReference type="ChEBI" id="CHEBI:30413"/>
    </cofactor>
</comment>
<dbReference type="InterPro" id="IPR036396">
    <property type="entry name" value="Cyt_P450_sf"/>
</dbReference>
<evidence type="ECO:0000256" key="2">
    <source>
        <dbReference type="ARBA" id="ARBA00022723"/>
    </source>
</evidence>
<dbReference type="SUPFAM" id="SSF48264">
    <property type="entry name" value="Cytochrome P450"/>
    <property type="match status" value="1"/>
</dbReference>
<keyword evidence="3 6" id="KW-0560">Oxidoreductase</keyword>
<evidence type="ECO:0000313" key="8">
    <source>
        <dbReference type="EMBL" id="KAG0585475.1"/>
    </source>
</evidence>
<proteinExistence type="inferred from homology"/>
<dbReference type="AlphaFoldDB" id="A0A8T0IQZ9"/>
<dbReference type="Pfam" id="PF00067">
    <property type="entry name" value="p450"/>
    <property type="match status" value="1"/>
</dbReference>
<protein>
    <recommendedName>
        <fullName evidence="10">Cytochrome P450</fullName>
    </recommendedName>
</protein>
<feature type="binding site" description="axial binding residue" evidence="5">
    <location>
        <position position="473"/>
    </location>
    <ligand>
        <name>heme</name>
        <dbReference type="ChEBI" id="CHEBI:30413"/>
    </ligand>
    <ligandPart>
        <name>Fe</name>
        <dbReference type="ChEBI" id="CHEBI:18248"/>
    </ligandPart>
</feature>
<keyword evidence="7" id="KW-1133">Transmembrane helix</keyword>
<comment type="caution">
    <text evidence="8">The sequence shown here is derived from an EMBL/GenBank/DDBJ whole genome shotgun (WGS) entry which is preliminary data.</text>
</comment>
<dbReference type="GO" id="GO:0004497">
    <property type="term" value="F:monooxygenase activity"/>
    <property type="evidence" value="ECO:0007669"/>
    <property type="project" value="UniProtKB-KW"/>
</dbReference>
<keyword evidence="6" id="KW-0503">Monooxygenase</keyword>
<gene>
    <name evidence="8" type="ORF">KC19_2G014500</name>
</gene>
<dbReference type="GO" id="GO:0044550">
    <property type="term" value="P:secondary metabolite biosynthetic process"/>
    <property type="evidence" value="ECO:0007669"/>
    <property type="project" value="UniProtKB-ARBA"/>
</dbReference>
<keyword evidence="4 5" id="KW-0408">Iron</keyword>
<dbReference type="PRINTS" id="PR00463">
    <property type="entry name" value="EP450I"/>
</dbReference>
<keyword evidence="7" id="KW-0812">Transmembrane</keyword>
<evidence type="ECO:0000256" key="1">
    <source>
        <dbReference type="ARBA" id="ARBA00010617"/>
    </source>
</evidence>
<evidence type="ECO:0000256" key="3">
    <source>
        <dbReference type="ARBA" id="ARBA00023002"/>
    </source>
</evidence>
<name>A0A8T0IQZ9_CERPU</name>
<dbReference type="PANTHER" id="PTHR47944:SF4">
    <property type="entry name" value="OS09G0441700 PROTEIN"/>
    <property type="match status" value="1"/>
</dbReference>
<evidence type="ECO:0000256" key="5">
    <source>
        <dbReference type="PIRSR" id="PIRSR602401-1"/>
    </source>
</evidence>
<dbReference type="InterPro" id="IPR017972">
    <property type="entry name" value="Cyt_P450_CS"/>
</dbReference>
<keyword evidence="5 6" id="KW-0349">Heme</keyword>